<dbReference type="PANTHER" id="PTHR46638">
    <property type="entry name" value="CORRINOID ADENOSYLTRANSFERASE"/>
    <property type="match status" value="1"/>
</dbReference>
<dbReference type="InterPro" id="IPR027417">
    <property type="entry name" value="P-loop_NTPase"/>
</dbReference>
<dbReference type="EC" id="2.5.1.17" evidence="3"/>
<dbReference type="Gene3D" id="3.40.50.300">
    <property type="entry name" value="P-loop containing nucleotide triphosphate hydrolases"/>
    <property type="match status" value="1"/>
</dbReference>
<feature type="domain" description="Cob(I)alamin adenosyltransferase N-terminal" evidence="2">
    <location>
        <begin position="3"/>
        <end position="27"/>
    </location>
</feature>
<evidence type="ECO:0000313" key="3">
    <source>
        <dbReference type="EMBL" id="VAX00625.1"/>
    </source>
</evidence>
<dbReference type="Pfam" id="PF02572">
    <property type="entry name" value="CobA_CobO_BtuR"/>
    <property type="match status" value="1"/>
</dbReference>
<sequence length="205" mass="22774">MTNESVPTDKAERHRNRMQRKKTVVDDAIARADRDQGVLLVLTGNGKGKSSSAFGMLARALGHNMKVGVAQFIKGRGDTGEEAFFQRQPGVVWHVLGEGFTWDTQNLERDIETAQRGWDIVREMLNDPSFDLIVLDELTYPLKFGWLQLDTVLADLRQRPAMQHVVITGRGAPDALCAAADTVSELHDVKHAFRDGVRAQPGIDL</sequence>
<organism evidence="3">
    <name type="scientific">hydrothermal vent metagenome</name>
    <dbReference type="NCBI Taxonomy" id="652676"/>
    <lineage>
        <taxon>unclassified sequences</taxon>
        <taxon>metagenomes</taxon>
        <taxon>ecological metagenomes</taxon>
    </lineage>
</organism>
<evidence type="ECO:0000256" key="1">
    <source>
        <dbReference type="SAM" id="MobiDB-lite"/>
    </source>
</evidence>
<accession>A0A3B1B2Z3</accession>
<dbReference type="InterPro" id="IPR025826">
    <property type="entry name" value="Co_AT_N_dom"/>
</dbReference>
<dbReference type="AlphaFoldDB" id="A0A3B1B2Z3"/>
<reference evidence="3" key="1">
    <citation type="submission" date="2018-06" db="EMBL/GenBank/DDBJ databases">
        <authorList>
            <person name="Zhirakovskaya E."/>
        </authorList>
    </citation>
    <scope>NUCLEOTIDE SEQUENCE</scope>
</reference>
<dbReference type="NCBIfam" id="NF004637">
    <property type="entry name" value="PRK05986.1"/>
    <property type="match status" value="1"/>
</dbReference>
<feature type="compositionally biased region" description="Basic residues" evidence="1">
    <location>
        <begin position="13"/>
        <end position="22"/>
    </location>
</feature>
<gene>
    <name evidence="3" type="ORF">MNBD_GAMMA19-293</name>
</gene>
<protein>
    <submittedName>
        <fullName evidence="3">Cob(I)alamin adenosyltransferase @ Cob(I)alamin adenosyltransferase, clustered with cobalamin synthesis</fullName>
        <ecNumber evidence="3">2.5.1.17</ecNumber>
    </submittedName>
</protein>
<dbReference type="CDD" id="cd00561">
    <property type="entry name" value="CobA_ACA"/>
    <property type="match status" value="1"/>
</dbReference>
<dbReference type="GO" id="GO:0005524">
    <property type="term" value="F:ATP binding"/>
    <property type="evidence" value="ECO:0007669"/>
    <property type="project" value="InterPro"/>
</dbReference>
<dbReference type="EMBL" id="UOFV01000218">
    <property type="protein sequence ID" value="VAX00625.1"/>
    <property type="molecule type" value="Genomic_DNA"/>
</dbReference>
<dbReference type="GO" id="GO:0008817">
    <property type="term" value="F:corrinoid adenosyltransferase activity"/>
    <property type="evidence" value="ECO:0007669"/>
    <property type="project" value="UniProtKB-EC"/>
</dbReference>
<dbReference type="InterPro" id="IPR003724">
    <property type="entry name" value="CblAdoTrfase_CobA"/>
</dbReference>
<dbReference type="Pfam" id="PF12557">
    <property type="entry name" value="Co_AT_N"/>
    <property type="match status" value="1"/>
</dbReference>
<feature type="region of interest" description="Disordered" evidence="1">
    <location>
        <begin position="1"/>
        <end position="22"/>
    </location>
</feature>
<name>A0A3B1B2Z3_9ZZZZ</name>
<dbReference type="PANTHER" id="PTHR46638:SF1">
    <property type="entry name" value="CORRINOID ADENOSYLTRANSFERASE"/>
    <property type="match status" value="1"/>
</dbReference>
<keyword evidence="3" id="KW-0808">Transferase</keyword>
<proteinExistence type="predicted"/>
<dbReference type="SUPFAM" id="SSF52540">
    <property type="entry name" value="P-loop containing nucleoside triphosphate hydrolases"/>
    <property type="match status" value="1"/>
</dbReference>
<evidence type="ECO:0000259" key="2">
    <source>
        <dbReference type="Pfam" id="PF12557"/>
    </source>
</evidence>
<dbReference type="PIRSF" id="PIRSF015617">
    <property type="entry name" value="Adensltrnsf_CobA"/>
    <property type="match status" value="1"/>
</dbReference>
<dbReference type="GO" id="GO:0009236">
    <property type="term" value="P:cobalamin biosynthetic process"/>
    <property type="evidence" value="ECO:0007669"/>
    <property type="project" value="InterPro"/>
</dbReference>
<dbReference type="NCBIfam" id="TIGR00708">
    <property type="entry name" value="cobA"/>
    <property type="match status" value="1"/>
</dbReference>